<dbReference type="AlphaFoldDB" id="A0A8J2EM23"/>
<name>A0A8J2EM23_COTCN</name>
<dbReference type="EMBL" id="CAJNRD030001114">
    <property type="protein sequence ID" value="CAG5073435.1"/>
    <property type="molecule type" value="Genomic_DNA"/>
</dbReference>
<proteinExistence type="predicted"/>
<comment type="caution">
    <text evidence="1">The sequence shown here is derived from an EMBL/GenBank/DDBJ whole genome shotgun (WGS) entry which is preliminary data.</text>
</comment>
<protein>
    <submittedName>
        <fullName evidence="1">Uncharacterized protein</fullName>
    </submittedName>
</protein>
<organism evidence="1 2">
    <name type="scientific">Cotesia congregata</name>
    <name type="common">Parasitoid wasp</name>
    <name type="synonym">Apanteles congregatus</name>
    <dbReference type="NCBI Taxonomy" id="51543"/>
    <lineage>
        <taxon>Eukaryota</taxon>
        <taxon>Metazoa</taxon>
        <taxon>Ecdysozoa</taxon>
        <taxon>Arthropoda</taxon>
        <taxon>Hexapoda</taxon>
        <taxon>Insecta</taxon>
        <taxon>Pterygota</taxon>
        <taxon>Neoptera</taxon>
        <taxon>Endopterygota</taxon>
        <taxon>Hymenoptera</taxon>
        <taxon>Apocrita</taxon>
        <taxon>Ichneumonoidea</taxon>
        <taxon>Braconidae</taxon>
        <taxon>Microgastrinae</taxon>
        <taxon>Cotesia</taxon>
    </lineage>
</organism>
<gene>
    <name evidence="1" type="ORF">HICCMSTLAB_LOCUS378</name>
</gene>
<reference evidence="1" key="1">
    <citation type="submission" date="2021-04" db="EMBL/GenBank/DDBJ databases">
        <authorList>
            <person name="Chebbi M.A.C M."/>
        </authorList>
    </citation>
    <scope>NUCLEOTIDE SEQUENCE</scope>
</reference>
<keyword evidence="2" id="KW-1185">Reference proteome</keyword>
<evidence type="ECO:0000313" key="2">
    <source>
        <dbReference type="Proteomes" id="UP000786811"/>
    </source>
</evidence>
<sequence length="152" mass="18438">MRRGPYQKYFDRFGKCAMPRSTFYLRKKQRSKIKEKHEMEKTLVAEMRNHNSNSPKYHLDIIHDAQQLSHEQNVEIIDINSSTDNTNGKVYGLDSNLWLRDELDEHETTRHSWFDDDYNEQLNEEEVWFEAEERLDEPFYESTSNDFHQQVF</sequence>
<evidence type="ECO:0000313" key="1">
    <source>
        <dbReference type="EMBL" id="CAG5073435.1"/>
    </source>
</evidence>
<dbReference type="OrthoDB" id="10405910at2759"/>
<accession>A0A8J2EM23</accession>
<dbReference type="Proteomes" id="UP000786811">
    <property type="component" value="Unassembled WGS sequence"/>
</dbReference>